<dbReference type="OrthoDB" id="9803080at2"/>
<dbReference type="PANTHER" id="PTHR33449">
    <property type="entry name" value="NUCLEOID-ASSOCIATED PROTEIN YBAB"/>
    <property type="match status" value="1"/>
</dbReference>
<proteinExistence type="inferred from homology"/>
<gene>
    <name evidence="3" type="ORF">SAMN02927928_3471</name>
</gene>
<dbReference type="STRING" id="260084.SAMN02927928_3471"/>
<dbReference type="PANTHER" id="PTHR33449:SF1">
    <property type="entry name" value="NUCLEOID-ASSOCIATED PROTEIN YBAB"/>
    <property type="match status" value="1"/>
</dbReference>
<evidence type="ECO:0000313" key="4">
    <source>
        <dbReference type="Proteomes" id="UP000199150"/>
    </source>
</evidence>
<comment type="function">
    <text evidence="2">Binds to DNA and alters its conformation. May be involved in regulation of gene expression, nucleoid organization and DNA protection.</text>
</comment>
<dbReference type="GO" id="GO:0005829">
    <property type="term" value="C:cytosol"/>
    <property type="evidence" value="ECO:0007669"/>
    <property type="project" value="TreeGrafter"/>
</dbReference>
<dbReference type="EMBL" id="FMTS01000007">
    <property type="protein sequence ID" value="SCW79297.1"/>
    <property type="molecule type" value="Genomic_DNA"/>
</dbReference>
<dbReference type="PIRSF" id="PIRSF004555">
    <property type="entry name" value="UCP004555"/>
    <property type="match status" value="1"/>
</dbReference>
<evidence type="ECO:0000256" key="2">
    <source>
        <dbReference type="HAMAP-Rule" id="MF_00274"/>
    </source>
</evidence>
<keyword evidence="4" id="KW-1185">Reference proteome</keyword>
<keyword evidence="2" id="KW-0963">Cytoplasm</keyword>
<evidence type="ECO:0000313" key="3">
    <source>
        <dbReference type="EMBL" id="SCW79297.1"/>
    </source>
</evidence>
<dbReference type="GO" id="GO:0003677">
    <property type="term" value="F:DNA binding"/>
    <property type="evidence" value="ECO:0007669"/>
    <property type="project" value="UniProtKB-UniRule"/>
</dbReference>
<dbReference type="SUPFAM" id="SSF82607">
    <property type="entry name" value="YbaB-like"/>
    <property type="match status" value="1"/>
</dbReference>
<dbReference type="GO" id="GO:0043590">
    <property type="term" value="C:bacterial nucleoid"/>
    <property type="evidence" value="ECO:0007669"/>
    <property type="project" value="UniProtKB-UniRule"/>
</dbReference>
<dbReference type="InterPro" id="IPR004401">
    <property type="entry name" value="YbaB/EbfC"/>
</dbReference>
<evidence type="ECO:0000256" key="1">
    <source>
        <dbReference type="ARBA" id="ARBA00023125"/>
    </source>
</evidence>
<protein>
    <recommendedName>
        <fullName evidence="2">Nucleoid-associated protein SAMN02927928_3471</fullName>
    </recommendedName>
</protein>
<keyword evidence="1 2" id="KW-0238">DNA-binding</keyword>
<reference evidence="4" key="1">
    <citation type="submission" date="2016-10" db="EMBL/GenBank/DDBJ databases">
        <authorList>
            <person name="Varghese N."/>
            <person name="Submissions S."/>
        </authorList>
    </citation>
    <scope>NUCLEOTIDE SEQUENCE [LARGE SCALE GENOMIC DNA]</scope>
    <source>
        <strain evidence="4">CGMCC 1.3431</strain>
    </source>
</reference>
<dbReference type="InterPro" id="IPR036894">
    <property type="entry name" value="YbaB-like_sf"/>
</dbReference>
<dbReference type="Pfam" id="PF02575">
    <property type="entry name" value="YbaB_DNA_bd"/>
    <property type="match status" value="1"/>
</dbReference>
<sequence>MDFAAMMKQAQLVQQKLHEAQAKMSESTVQGSAGAGLVKMELKGSGDMAALTIDDSLMAPGEGEVLADLIRAAHADARRHLDALNSQVMAEAAKDLGPGGGLPNMPKFF</sequence>
<comment type="subunit">
    <text evidence="2">Homodimer.</text>
</comment>
<dbReference type="AlphaFoldDB" id="A0A1G4TDJ5"/>
<dbReference type="Gene3D" id="3.30.1310.10">
    <property type="entry name" value="Nucleoid-associated protein YbaB-like domain"/>
    <property type="match status" value="1"/>
</dbReference>
<comment type="similarity">
    <text evidence="2">Belongs to the YbaB/EbfC family.</text>
</comment>
<comment type="subcellular location">
    <subcellularLocation>
        <location evidence="2">Cytoplasm</location>
        <location evidence="2">Nucleoid</location>
    </subcellularLocation>
</comment>
<dbReference type="Proteomes" id="UP000199150">
    <property type="component" value="Unassembled WGS sequence"/>
</dbReference>
<organism evidence="3 4">
    <name type="scientific">Asticcacaulis taihuensis</name>
    <dbReference type="NCBI Taxonomy" id="260084"/>
    <lineage>
        <taxon>Bacteria</taxon>
        <taxon>Pseudomonadati</taxon>
        <taxon>Pseudomonadota</taxon>
        <taxon>Alphaproteobacteria</taxon>
        <taxon>Caulobacterales</taxon>
        <taxon>Caulobacteraceae</taxon>
        <taxon>Asticcacaulis</taxon>
    </lineage>
</organism>
<name>A0A1G4TDJ5_9CAUL</name>
<accession>A0A1G4TDJ5</accession>
<dbReference type="HAMAP" id="MF_00274">
    <property type="entry name" value="DNA_YbaB_EbfC"/>
    <property type="match status" value="1"/>
</dbReference>
<dbReference type="NCBIfam" id="TIGR00103">
    <property type="entry name" value="DNA_YbaB_EbfC"/>
    <property type="match status" value="1"/>
</dbReference>